<feature type="transmembrane region" description="Helical" evidence="7">
    <location>
        <begin position="275"/>
        <end position="294"/>
    </location>
</feature>
<evidence type="ECO:0000256" key="7">
    <source>
        <dbReference type="SAM" id="Phobius"/>
    </source>
</evidence>
<protein>
    <recommendedName>
        <fullName evidence="8">Major facilitator superfamily (MFS) profile domain-containing protein</fullName>
    </recommendedName>
</protein>
<dbReference type="Gene3D" id="1.20.1250.20">
    <property type="entry name" value="MFS general substrate transporter like domains"/>
    <property type="match status" value="1"/>
</dbReference>
<feature type="transmembrane region" description="Helical" evidence="7">
    <location>
        <begin position="156"/>
        <end position="175"/>
    </location>
</feature>
<dbReference type="SUPFAM" id="SSF103473">
    <property type="entry name" value="MFS general substrate transporter"/>
    <property type="match status" value="1"/>
</dbReference>
<dbReference type="InterPro" id="IPR005829">
    <property type="entry name" value="Sugar_transporter_CS"/>
</dbReference>
<comment type="caution">
    <text evidence="9">The sequence shown here is derived from an EMBL/GenBank/DDBJ whole genome shotgun (WGS) entry which is preliminary data.</text>
</comment>
<feature type="domain" description="Major facilitator superfamily (MFS) profile" evidence="8">
    <location>
        <begin position="120"/>
        <end position="548"/>
    </location>
</feature>
<feature type="transmembrane region" description="Helical" evidence="7">
    <location>
        <begin position="385"/>
        <end position="407"/>
    </location>
</feature>
<dbReference type="GO" id="GO:0042908">
    <property type="term" value="P:xenobiotic transport"/>
    <property type="evidence" value="ECO:0007669"/>
    <property type="project" value="UniProtKB-ARBA"/>
</dbReference>
<dbReference type="PANTHER" id="PTHR23502:SF12">
    <property type="entry name" value="MULTIDRUG TRANSPORTER, PUTATIVE (AFU_ORTHOLOGUE AFUA_1G06440)-RELATED"/>
    <property type="match status" value="1"/>
</dbReference>
<dbReference type="AlphaFoldDB" id="A0A8H3U803"/>
<feature type="transmembrane region" description="Helical" evidence="7">
    <location>
        <begin position="187"/>
        <end position="206"/>
    </location>
</feature>
<feature type="transmembrane region" description="Helical" evidence="7">
    <location>
        <begin position="243"/>
        <end position="263"/>
    </location>
</feature>
<organism evidence="9 10">
    <name type="scientific">Venturia inaequalis</name>
    <name type="common">Apple scab fungus</name>
    <dbReference type="NCBI Taxonomy" id="5025"/>
    <lineage>
        <taxon>Eukaryota</taxon>
        <taxon>Fungi</taxon>
        <taxon>Dikarya</taxon>
        <taxon>Ascomycota</taxon>
        <taxon>Pezizomycotina</taxon>
        <taxon>Dothideomycetes</taxon>
        <taxon>Pleosporomycetidae</taxon>
        <taxon>Venturiales</taxon>
        <taxon>Venturiaceae</taxon>
        <taxon>Venturia</taxon>
    </lineage>
</organism>
<feature type="transmembrane region" description="Helical" evidence="7">
    <location>
        <begin position="212"/>
        <end position="231"/>
    </location>
</feature>
<keyword evidence="5" id="KW-0175">Coiled coil</keyword>
<dbReference type="GO" id="GO:0022857">
    <property type="term" value="F:transmembrane transporter activity"/>
    <property type="evidence" value="ECO:0007669"/>
    <property type="project" value="InterPro"/>
</dbReference>
<evidence type="ECO:0000256" key="1">
    <source>
        <dbReference type="ARBA" id="ARBA00004141"/>
    </source>
</evidence>
<evidence type="ECO:0000259" key="8">
    <source>
        <dbReference type="PROSITE" id="PS50850"/>
    </source>
</evidence>
<proteinExistence type="predicted"/>
<dbReference type="EMBL" id="WNWS01000579">
    <property type="protein sequence ID" value="KAE9965596.1"/>
    <property type="molecule type" value="Genomic_DNA"/>
</dbReference>
<feature type="coiled-coil region" evidence="5">
    <location>
        <begin position="548"/>
        <end position="587"/>
    </location>
</feature>
<dbReference type="Pfam" id="PF07690">
    <property type="entry name" value="MFS_1"/>
    <property type="match status" value="1"/>
</dbReference>
<dbReference type="CDD" id="cd17323">
    <property type="entry name" value="MFS_Tpo1_MDR_like"/>
    <property type="match status" value="1"/>
</dbReference>
<evidence type="ECO:0000256" key="3">
    <source>
        <dbReference type="ARBA" id="ARBA00022989"/>
    </source>
</evidence>
<dbReference type="InterPro" id="IPR036259">
    <property type="entry name" value="MFS_trans_sf"/>
</dbReference>
<reference evidence="9 10" key="1">
    <citation type="submission" date="2018-12" db="EMBL/GenBank/DDBJ databases">
        <title>Venturia inaequalis Genome Resource.</title>
        <authorList>
            <person name="Lichtner F.J."/>
        </authorList>
    </citation>
    <scope>NUCLEOTIDE SEQUENCE [LARGE SCALE GENOMIC DNA]</scope>
    <source>
        <strain evidence="9 10">120213</strain>
    </source>
</reference>
<name>A0A8H3U803_VENIN</name>
<dbReference type="GO" id="GO:0005886">
    <property type="term" value="C:plasma membrane"/>
    <property type="evidence" value="ECO:0007669"/>
    <property type="project" value="TreeGrafter"/>
</dbReference>
<keyword evidence="4 7" id="KW-0472">Membrane</keyword>
<evidence type="ECO:0000256" key="5">
    <source>
        <dbReference type="SAM" id="Coils"/>
    </source>
</evidence>
<feature type="transmembrane region" description="Helical" evidence="7">
    <location>
        <begin position="454"/>
        <end position="476"/>
    </location>
</feature>
<dbReference type="InterPro" id="IPR020846">
    <property type="entry name" value="MFS_dom"/>
</dbReference>
<dbReference type="PROSITE" id="PS00216">
    <property type="entry name" value="SUGAR_TRANSPORT_1"/>
    <property type="match status" value="1"/>
</dbReference>
<feature type="transmembrane region" description="Helical" evidence="7">
    <location>
        <begin position="522"/>
        <end position="544"/>
    </location>
</feature>
<comment type="subcellular location">
    <subcellularLocation>
        <location evidence="1">Membrane</location>
        <topology evidence="1">Multi-pass membrane protein</topology>
    </subcellularLocation>
</comment>
<dbReference type="Proteomes" id="UP000447873">
    <property type="component" value="Unassembled WGS sequence"/>
</dbReference>
<evidence type="ECO:0000256" key="4">
    <source>
        <dbReference type="ARBA" id="ARBA00023136"/>
    </source>
</evidence>
<feature type="compositionally biased region" description="Basic and acidic residues" evidence="6">
    <location>
        <begin position="1"/>
        <end position="25"/>
    </location>
</feature>
<feature type="transmembrane region" description="Helical" evidence="7">
    <location>
        <begin position="427"/>
        <end position="448"/>
    </location>
</feature>
<accession>A0A8H3U803</accession>
<dbReference type="InterPro" id="IPR011701">
    <property type="entry name" value="MFS"/>
</dbReference>
<feature type="region of interest" description="Disordered" evidence="6">
    <location>
        <begin position="1"/>
        <end position="51"/>
    </location>
</feature>
<evidence type="ECO:0000256" key="6">
    <source>
        <dbReference type="SAM" id="MobiDB-lite"/>
    </source>
</evidence>
<keyword evidence="2 7" id="KW-0812">Transmembrane</keyword>
<feature type="transmembrane region" description="Helical" evidence="7">
    <location>
        <begin position="488"/>
        <end position="510"/>
    </location>
</feature>
<feature type="transmembrane region" description="Helical" evidence="7">
    <location>
        <begin position="349"/>
        <end position="373"/>
    </location>
</feature>
<dbReference type="PANTHER" id="PTHR23502">
    <property type="entry name" value="MAJOR FACILITATOR SUPERFAMILY"/>
    <property type="match status" value="1"/>
</dbReference>
<gene>
    <name evidence="9" type="ORF">EG328_009526</name>
</gene>
<feature type="transmembrane region" description="Helical" evidence="7">
    <location>
        <begin position="114"/>
        <end position="136"/>
    </location>
</feature>
<evidence type="ECO:0000313" key="10">
    <source>
        <dbReference type="Proteomes" id="UP000447873"/>
    </source>
</evidence>
<dbReference type="GO" id="GO:0140115">
    <property type="term" value="P:export across plasma membrane"/>
    <property type="evidence" value="ECO:0007669"/>
    <property type="project" value="UniProtKB-ARBA"/>
</dbReference>
<evidence type="ECO:0000256" key="2">
    <source>
        <dbReference type="ARBA" id="ARBA00022692"/>
    </source>
</evidence>
<sequence length="615" mass="67464">MAAKKPAVDLKEAVSTGDFHDSTKSKEKRHSTQSHYSSASEDTEATDDDLPIHHNVYNDAESLAEVKSIARVESRAMTRYATNKTGISVATTTDPNFEVDFEDGDPADPHNWPFWYRCVVIFFVSYSTLTVVMYSTSYTSAIPGILLTFHIKEETLAILGITTYMLGLSLGSVILAPLSEMYGRRPIYLISIVMFGILTIPCALAPNLEAILISRFFGAIAGSAMISNAPGTVNDIVLEKHRALAFSIWSIGPMNGPVIGPLVGGFVYQYLGWRWTNWIVLISTGVSSIFLLLVKETYGPAILRAMAANRRKETDDERWWCRYDEKKALWPLLKLNLSRPFVMTVTEPICLFWDIYIALVYAVLYLCFVAYPIVFAQGRGWSPGISGLGFCGIGLGSLIVIALEPAIRKMIDSHEKDPETGMVPPEAMVSVICIAAICVPVGELIFAWTCTPNVHWVVPILAGVPFGAGNCAVFIYSSSYLLHSYGIYAASALAGNAVLRSVLGGTLPLAGPSLYAALGPHWAGTLLAALEFAMVPIPFVFYRYGHKIRMKSKLIRAMQEDKDRLEAKKMKANNKRARDVLRAANEMGDAEKIPAPVLGADATHVELEAKKELSV</sequence>
<evidence type="ECO:0000313" key="9">
    <source>
        <dbReference type="EMBL" id="KAE9965596.1"/>
    </source>
</evidence>
<dbReference type="OrthoDB" id="3365399at2759"/>
<keyword evidence="3 7" id="KW-1133">Transmembrane helix</keyword>
<dbReference type="PROSITE" id="PS50850">
    <property type="entry name" value="MFS"/>
    <property type="match status" value="1"/>
</dbReference>
<dbReference type="FunFam" id="1.20.1250.20:FF:000011">
    <property type="entry name" value="MFS multidrug transporter, putative"/>
    <property type="match status" value="1"/>
</dbReference>